<dbReference type="GO" id="GO:0005886">
    <property type="term" value="C:plasma membrane"/>
    <property type="evidence" value="ECO:0007669"/>
    <property type="project" value="UniProtKB-SubCell"/>
</dbReference>
<evidence type="ECO:0000256" key="5">
    <source>
        <dbReference type="SAM" id="Coils"/>
    </source>
</evidence>
<dbReference type="PANTHER" id="PTHR32089:SF112">
    <property type="entry name" value="LYSOZYME-LIKE PROTEIN-RELATED"/>
    <property type="match status" value="1"/>
</dbReference>
<evidence type="ECO:0000256" key="3">
    <source>
        <dbReference type="ARBA" id="ARBA00023224"/>
    </source>
</evidence>
<dbReference type="Gene3D" id="1.10.287.950">
    <property type="entry name" value="Methyl-accepting chemotaxis protein"/>
    <property type="match status" value="1"/>
</dbReference>
<comment type="similarity">
    <text evidence="4">Belongs to the methyl-accepting chemotaxis (MCP) protein family.</text>
</comment>
<evidence type="ECO:0000256" key="2">
    <source>
        <dbReference type="ARBA" id="ARBA00022519"/>
    </source>
</evidence>
<evidence type="ECO:0000259" key="7">
    <source>
        <dbReference type="PROSITE" id="PS50111"/>
    </source>
</evidence>
<gene>
    <name evidence="9" type="ORF">MNBD_ALPHA02-1242</name>
</gene>
<dbReference type="Pfam" id="PF00015">
    <property type="entry name" value="MCPsignal"/>
    <property type="match status" value="1"/>
</dbReference>
<dbReference type="SUPFAM" id="SSF58104">
    <property type="entry name" value="Methyl-accepting chemotaxis protein (MCP) signaling domain"/>
    <property type="match status" value="1"/>
</dbReference>
<protein>
    <submittedName>
        <fullName evidence="9">Methyl-accepting chemotaxis protein</fullName>
    </submittedName>
</protein>
<dbReference type="PRINTS" id="PR00260">
    <property type="entry name" value="CHEMTRNSDUCR"/>
</dbReference>
<dbReference type="Pfam" id="PF07238">
    <property type="entry name" value="PilZ"/>
    <property type="match status" value="1"/>
</dbReference>
<dbReference type="SMART" id="SM00283">
    <property type="entry name" value="MA"/>
    <property type="match status" value="1"/>
</dbReference>
<evidence type="ECO:0000256" key="1">
    <source>
        <dbReference type="ARBA" id="ARBA00004429"/>
    </source>
</evidence>
<keyword evidence="2" id="KW-0472">Membrane</keyword>
<dbReference type="PROSITE" id="PS50192">
    <property type="entry name" value="T_SNARE"/>
    <property type="match status" value="1"/>
</dbReference>
<keyword evidence="2" id="KW-0997">Cell inner membrane</keyword>
<feature type="domain" description="Methyl-accepting transducer" evidence="7">
    <location>
        <begin position="143"/>
        <end position="393"/>
    </location>
</feature>
<feature type="coiled-coil region" evidence="5">
    <location>
        <begin position="126"/>
        <end position="153"/>
    </location>
</feature>
<dbReference type="GO" id="GO:0004888">
    <property type="term" value="F:transmembrane signaling receptor activity"/>
    <property type="evidence" value="ECO:0007669"/>
    <property type="project" value="InterPro"/>
</dbReference>
<dbReference type="InterPro" id="IPR004090">
    <property type="entry name" value="Chemotax_Me-accpt_rcpt"/>
</dbReference>
<reference evidence="9" key="1">
    <citation type="submission" date="2018-06" db="EMBL/GenBank/DDBJ databases">
        <authorList>
            <person name="Zhirakovskaya E."/>
        </authorList>
    </citation>
    <scope>NUCLEOTIDE SEQUENCE</scope>
</reference>
<evidence type="ECO:0000313" key="9">
    <source>
        <dbReference type="EMBL" id="VAV93114.1"/>
    </source>
</evidence>
<evidence type="ECO:0000256" key="6">
    <source>
        <dbReference type="SAM" id="MobiDB-lite"/>
    </source>
</evidence>
<keyword evidence="3" id="KW-0807">Transducer</keyword>
<dbReference type="InterPro" id="IPR004089">
    <property type="entry name" value="MCPsignal_dom"/>
</dbReference>
<comment type="subcellular location">
    <subcellularLocation>
        <location evidence="1">Cell inner membrane</location>
        <topology evidence="1">Multi-pass membrane protein</topology>
    </subcellularLocation>
</comment>
<dbReference type="PANTHER" id="PTHR32089">
    <property type="entry name" value="METHYL-ACCEPTING CHEMOTAXIS PROTEIN MCPB"/>
    <property type="match status" value="1"/>
</dbReference>
<dbReference type="GO" id="GO:0035438">
    <property type="term" value="F:cyclic-di-GMP binding"/>
    <property type="evidence" value="ECO:0007669"/>
    <property type="project" value="InterPro"/>
</dbReference>
<dbReference type="GO" id="GO:0007165">
    <property type="term" value="P:signal transduction"/>
    <property type="evidence" value="ECO:0007669"/>
    <property type="project" value="UniProtKB-KW"/>
</dbReference>
<evidence type="ECO:0000256" key="4">
    <source>
        <dbReference type="ARBA" id="ARBA00029447"/>
    </source>
</evidence>
<dbReference type="GO" id="GO:0006935">
    <property type="term" value="P:chemotaxis"/>
    <property type="evidence" value="ECO:0007669"/>
    <property type="project" value="InterPro"/>
</dbReference>
<keyword evidence="5" id="KW-0175">Coiled coil</keyword>
<dbReference type="AlphaFoldDB" id="A0A3B0RI80"/>
<dbReference type="PROSITE" id="PS50111">
    <property type="entry name" value="CHEMOTAXIS_TRANSDUC_2"/>
    <property type="match status" value="1"/>
</dbReference>
<dbReference type="InterPro" id="IPR009875">
    <property type="entry name" value="PilZ_domain"/>
</dbReference>
<dbReference type="InterPro" id="IPR000727">
    <property type="entry name" value="T_SNARE_dom"/>
</dbReference>
<sequence length="510" mass="55528">MLANLMNRQKNKVENISNFDDELTQIREENELYKSAFSQIEDVSSRVAKGDLSARVIYWDEFGALSHVLAEVNRAYDMADAFIRESGATLQHAAEGKFYRIFIERGMLGDFKRGATLTNTAQAHMAEMETERKQEMSALADNLEREVKAAVDIVEKSSLSMGAKSEDMFNNLEEVTAQAREVVELSNNATSNVESCAAAVEEMSVSAQEIHRQVATSRTATVRAEEEAQRTKEIVQGLSAASEEIGDIANMIKDIASRTNLLALNATIEAARAGEAGKGFAVVASEVKNLANQTAEATDRVDTQITRIQHIAAETTEAVDKIGDVIRESGEISVSVASAAEEQLSATQEISHNVQEAANSTRTSSTNVSDVATKADQSSGTAREVADEADSVSKAINFLSGKVNEIMSDLRGYEAFNRRKNERYDVMPPSRCKVQYDGQMKTGGVANISRSGAALQVDFDIPEGQTLNFVPDGWLSEISAVVRGNENGLLRIEFDSGQNDLLMKLVKEAA</sequence>
<name>A0A3B0RI80_9ZZZZ</name>
<proteinExistence type="inferred from homology"/>
<organism evidence="9">
    <name type="scientific">hydrothermal vent metagenome</name>
    <dbReference type="NCBI Taxonomy" id="652676"/>
    <lineage>
        <taxon>unclassified sequences</taxon>
        <taxon>metagenomes</taxon>
        <taxon>ecological metagenomes</taxon>
    </lineage>
</organism>
<feature type="region of interest" description="Disordered" evidence="6">
    <location>
        <begin position="349"/>
        <end position="386"/>
    </location>
</feature>
<feature type="domain" description="T-SNARE coiled-coil homology" evidence="8">
    <location>
        <begin position="309"/>
        <end position="371"/>
    </location>
</feature>
<keyword evidence="2" id="KW-1003">Cell membrane</keyword>
<dbReference type="EMBL" id="UOED01000080">
    <property type="protein sequence ID" value="VAV93114.1"/>
    <property type="molecule type" value="Genomic_DNA"/>
</dbReference>
<evidence type="ECO:0000259" key="8">
    <source>
        <dbReference type="PROSITE" id="PS50192"/>
    </source>
</evidence>
<accession>A0A3B0RI80</accession>
<feature type="compositionally biased region" description="Polar residues" evidence="6">
    <location>
        <begin position="349"/>
        <end position="381"/>
    </location>
</feature>